<comment type="subcellular location">
    <subcellularLocation>
        <location evidence="1">Membrane</location>
        <topology evidence="1">Multi-pass membrane protein</topology>
    </subcellularLocation>
</comment>
<evidence type="ECO:0000313" key="7">
    <source>
        <dbReference type="EMBL" id="EIT69775.1"/>
    </source>
</evidence>
<dbReference type="Proteomes" id="UP000003704">
    <property type="component" value="Unassembled WGS sequence"/>
</dbReference>
<dbReference type="STRING" id="1172194.WQQ_33570"/>
<keyword evidence="2 5" id="KW-0812">Transmembrane</keyword>
<feature type="domain" description="Ion transport" evidence="6">
    <location>
        <begin position="26"/>
        <end position="123"/>
    </location>
</feature>
<dbReference type="InterPro" id="IPR005821">
    <property type="entry name" value="Ion_trans_dom"/>
</dbReference>
<dbReference type="Pfam" id="PF00520">
    <property type="entry name" value="Ion_trans"/>
    <property type="match status" value="1"/>
</dbReference>
<organism evidence="7 8">
    <name type="scientific">Hydrocarboniphaga effusa AP103</name>
    <dbReference type="NCBI Taxonomy" id="1172194"/>
    <lineage>
        <taxon>Bacteria</taxon>
        <taxon>Pseudomonadati</taxon>
        <taxon>Pseudomonadota</taxon>
        <taxon>Gammaproteobacteria</taxon>
        <taxon>Nevskiales</taxon>
        <taxon>Nevskiaceae</taxon>
        <taxon>Hydrocarboniphaga</taxon>
    </lineage>
</organism>
<evidence type="ECO:0000313" key="8">
    <source>
        <dbReference type="Proteomes" id="UP000003704"/>
    </source>
</evidence>
<dbReference type="Gene3D" id="1.20.120.350">
    <property type="entry name" value="Voltage-gated potassium channels. Chain C"/>
    <property type="match status" value="1"/>
</dbReference>
<feature type="transmembrane region" description="Helical" evidence="5">
    <location>
        <begin position="26"/>
        <end position="47"/>
    </location>
</feature>
<evidence type="ECO:0000256" key="3">
    <source>
        <dbReference type="ARBA" id="ARBA00022989"/>
    </source>
</evidence>
<dbReference type="RefSeq" id="WP_007186296.1">
    <property type="nucleotide sequence ID" value="NZ_AKGD01000002.1"/>
</dbReference>
<evidence type="ECO:0000256" key="4">
    <source>
        <dbReference type="ARBA" id="ARBA00023136"/>
    </source>
</evidence>
<comment type="caution">
    <text evidence="7">The sequence shown here is derived from an EMBL/GenBank/DDBJ whole genome shotgun (WGS) entry which is preliminary data.</text>
</comment>
<protein>
    <recommendedName>
        <fullName evidence="6">Ion transport domain-containing protein</fullName>
    </recommendedName>
</protein>
<evidence type="ECO:0000256" key="5">
    <source>
        <dbReference type="SAM" id="Phobius"/>
    </source>
</evidence>
<keyword evidence="3 5" id="KW-1133">Transmembrane helix</keyword>
<name>I8T746_9GAMM</name>
<proteinExistence type="predicted"/>
<dbReference type="SUPFAM" id="SSF81324">
    <property type="entry name" value="Voltage-gated potassium channels"/>
    <property type="match status" value="1"/>
</dbReference>
<dbReference type="OrthoDB" id="6717392at2"/>
<feature type="transmembrane region" description="Helical" evidence="5">
    <location>
        <begin position="53"/>
        <end position="75"/>
    </location>
</feature>
<evidence type="ECO:0000256" key="2">
    <source>
        <dbReference type="ARBA" id="ARBA00022692"/>
    </source>
</evidence>
<dbReference type="EMBL" id="AKGD01000002">
    <property type="protein sequence ID" value="EIT69775.1"/>
    <property type="molecule type" value="Genomic_DNA"/>
</dbReference>
<accession>I8T746</accession>
<dbReference type="GO" id="GO:0016020">
    <property type="term" value="C:membrane"/>
    <property type="evidence" value="ECO:0007669"/>
    <property type="project" value="UniProtKB-SubCell"/>
</dbReference>
<keyword evidence="8" id="KW-1185">Reference proteome</keyword>
<dbReference type="GO" id="GO:0005216">
    <property type="term" value="F:monoatomic ion channel activity"/>
    <property type="evidence" value="ECO:0007669"/>
    <property type="project" value="InterPro"/>
</dbReference>
<sequence length="273" mass="31394">MTPDPATPEPSAPPASLAEVLRRIPALDWVMLVLAVASLGLLGWEWLWPLDEAQLYFVFGADTTICAVFALEFLWRWRRAGWTWAYVRRNWYDVLGMIPVQHPALRAFRLLRVLRVVVLVSRVGMAVDRTLGDEYFYRFTSRLKRDLVSSISGAVTLAVLEEVEQVLHKGTYTANVVKALDRNRPELRRLILDKVKQDPTAGRFRRIPFYDDIMEAAVDAALRVSSDLLRDPRADRFVADVLFETLDQIRSTIAVKEAVKESEHEMQHHREPR</sequence>
<dbReference type="InterPro" id="IPR027359">
    <property type="entry name" value="Volt_channel_dom_sf"/>
</dbReference>
<evidence type="ECO:0000259" key="6">
    <source>
        <dbReference type="Pfam" id="PF00520"/>
    </source>
</evidence>
<keyword evidence="4 5" id="KW-0472">Membrane</keyword>
<dbReference type="PATRIC" id="fig|1172194.4.peg.3256"/>
<gene>
    <name evidence="7" type="ORF">WQQ_33570</name>
</gene>
<evidence type="ECO:0000256" key="1">
    <source>
        <dbReference type="ARBA" id="ARBA00004141"/>
    </source>
</evidence>
<dbReference type="AlphaFoldDB" id="I8T746"/>
<reference evidence="7 8" key="1">
    <citation type="journal article" date="2012" name="J. Bacteriol.">
        <title>Genome Sequence of n-Alkane-Degrading Hydrocarboniphaga effusa Strain AP103T (ATCC BAA-332T).</title>
        <authorList>
            <person name="Chang H.K."/>
            <person name="Zylstra G.J."/>
            <person name="Chae J.C."/>
        </authorList>
    </citation>
    <scope>NUCLEOTIDE SEQUENCE [LARGE SCALE GENOMIC DNA]</scope>
    <source>
        <strain evidence="7 8">AP103</strain>
    </source>
</reference>